<evidence type="ECO:0000256" key="2">
    <source>
        <dbReference type="ARBA" id="ARBA00023067"/>
    </source>
</evidence>
<dbReference type="CDD" id="cd00591">
    <property type="entry name" value="HU_IHF"/>
    <property type="match status" value="1"/>
</dbReference>
<evidence type="ECO:0000313" key="5">
    <source>
        <dbReference type="EMBL" id="MFC3671224.1"/>
    </source>
</evidence>
<dbReference type="PANTHER" id="PTHR33175:SF3">
    <property type="entry name" value="DNA-BINDING PROTEIN HU-BETA"/>
    <property type="match status" value="1"/>
</dbReference>
<dbReference type="InterPro" id="IPR010992">
    <property type="entry name" value="IHF-like_DNA-bd_dom_sf"/>
</dbReference>
<dbReference type="EMBL" id="JBHRYE010000011">
    <property type="protein sequence ID" value="MFC3671224.1"/>
    <property type="molecule type" value="Genomic_DNA"/>
</dbReference>
<dbReference type="RefSeq" id="WP_373299202.1">
    <property type="nucleotide sequence ID" value="NZ_BMZP01000001.1"/>
</dbReference>
<evidence type="ECO:0000256" key="1">
    <source>
        <dbReference type="ARBA" id="ARBA00010529"/>
    </source>
</evidence>
<sequence length="129" mass="13624">MENAPANGRKPTVLRLAADLQRANQALGPRPAFWRNATMNTTELVDAVAASQGIAKAEVRKTVDAVFAAIAEAAAKGEEISLNAFGKFKVKDVPAREGRNPSTGEPIQIAASRKLSFAPAKALKDKLNG</sequence>
<keyword evidence="6" id="KW-1185">Reference proteome</keyword>
<dbReference type="PRINTS" id="PR01727">
    <property type="entry name" value="DNABINDINGHU"/>
</dbReference>
<dbReference type="SUPFAM" id="SSF47729">
    <property type="entry name" value="IHF-like DNA-binding proteins"/>
    <property type="match status" value="1"/>
</dbReference>
<dbReference type="PANTHER" id="PTHR33175">
    <property type="entry name" value="DNA-BINDING PROTEIN HU"/>
    <property type="match status" value="1"/>
</dbReference>
<dbReference type="SMART" id="SM00411">
    <property type="entry name" value="BHL"/>
    <property type="match status" value="1"/>
</dbReference>
<proteinExistence type="inferred from homology"/>
<dbReference type="GO" id="GO:0003677">
    <property type="term" value="F:DNA binding"/>
    <property type="evidence" value="ECO:0007669"/>
    <property type="project" value="UniProtKB-KW"/>
</dbReference>
<comment type="caution">
    <text evidence="5">The sequence shown here is derived from an EMBL/GenBank/DDBJ whole genome shotgun (WGS) entry which is preliminary data.</text>
</comment>
<gene>
    <name evidence="5" type="ORF">ACFOOT_07300</name>
</gene>
<keyword evidence="2" id="KW-0226">DNA condensation</keyword>
<reference evidence="6" key="1">
    <citation type="journal article" date="2019" name="Int. J. Syst. Evol. Microbiol.">
        <title>The Global Catalogue of Microorganisms (GCM) 10K type strain sequencing project: providing services to taxonomists for standard genome sequencing and annotation.</title>
        <authorList>
            <consortium name="The Broad Institute Genomics Platform"/>
            <consortium name="The Broad Institute Genome Sequencing Center for Infectious Disease"/>
            <person name="Wu L."/>
            <person name="Ma J."/>
        </authorList>
    </citation>
    <scope>NUCLEOTIDE SEQUENCE [LARGE SCALE GENOMIC DNA]</scope>
    <source>
        <strain evidence="6">KCTC 42224</strain>
    </source>
</reference>
<evidence type="ECO:0000256" key="3">
    <source>
        <dbReference type="ARBA" id="ARBA00023125"/>
    </source>
</evidence>
<dbReference type="Pfam" id="PF00216">
    <property type="entry name" value="Bac_DNA_binding"/>
    <property type="match status" value="1"/>
</dbReference>
<evidence type="ECO:0000256" key="4">
    <source>
        <dbReference type="RuleBase" id="RU003939"/>
    </source>
</evidence>
<protein>
    <submittedName>
        <fullName evidence="5">HU family DNA-binding protein</fullName>
    </submittedName>
</protein>
<dbReference type="Proteomes" id="UP001595683">
    <property type="component" value="Unassembled WGS sequence"/>
</dbReference>
<organism evidence="5 6">
    <name type="scientific">Novosphingobium pokkalii</name>
    <dbReference type="NCBI Taxonomy" id="1770194"/>
    <lineage>
        <taxon>Bacteria</taxon>
        <taxon>Pseudomonadati</taxon>
        <taxon>Pseudomonadota</taxon>
        <taxon>Alphaproteobacteria</taxon>
        <taxon>Sphingomonadales</taxon>
        <taxon>Sphingomonadaceae</taxon>
        <taxon>Novosphingobium</taxon>
    </lineage>
</organism>
<accession>A0ABV7V251</accession>
<comment type="similarity">
    <text evidence="1 4">Belongs to the bacterial histone-like protein family.</text>
</comment>
<dbReference type="InterPro" id="IPR000119">
    <property type="entry name" value="Hist_DNA-bd"/>
</dbReference>
<evidence type="ECO:0000313" key="6">
    <source>
        <dbReference type="Proteomes" id="UP001595683"/>
    </source>
</evidence>
<dbReference type="Gene3D" id="4.10.520.10">
    <property type="entry name" value="IHF-like DNA-binding proteins"/>
    <property type="match status" value="1"/>
</dbReference>
<name>A0ABV7V251_9SPHN</name>
<keyword evidence="3 5" id="KW-0238">DNA-binding</keyword>